<proteinExistence type="inferred from homology"/>
<protein>
    <submittedName>
        <fullName evidence="7">Glycoside hydrolase family 5 protein</fullName>
    </submittedName>
</protein>
<dbReference type="Proteomes" id="UP001371218">
    <property type="component" value="Unassembled WGS sequence"/>
</dbReference>
<dbReference type="PANTHER" id="PTHR31297">
    <property type="entry name" value="GLUCAN ENDO-1,6-BETA-GLUCOSIDASE B"/>
    <property type="match status" value="1"/>
</dbReference>
<keyword evidence="8" id="KW-1185">Reference proteome</keyword>
<evidence type="ECO:0000256" key="2">
    <source>
        <dbReference type="ARBA" id="ARBA00022801"/>
    </source>
</evidence>
<dbReference type="EMBL" id="JBBUTG010000022">
    <property type="protein sequence ID" value="MEK8033841.1"/>
    <property type="molecule type" value="Genomic_DNA"/>
</dbReference>
<keyword evidence="3 4" id="KW-0326">Glycosidase</keyword>
<dbReference type="Pfam" id="PF00150">
    <property type="entry name" value="Cellulase"/>
    <property type="match status" value="1"/>
</dbReference>
<dbReference type="SUPFAM" id="SSF51445">
    <property type="entry name" value="(Trans)glycosidases"/>
    <property type="match status" value="1"/>
</dbReference>
<evidence type="ECO:0000256" key="4">
    <source>
        <dbReference type="RuleBase" id="RU361153"/>
    </source>
</evidence>
<dbReference type="Gene3D" id="2.60.40.10">
    <property type="entry name" value="Immunoglobulins"/>
    <property type="match status" value="1"/>
</dbReference>
<accession>A0ABU9BVK2</accession>
<dbReference type="InterPro" id="IPR013783">
    <property type="entry name" value="Ig-like_fold"/>
</dbReference>
<feature type="chain" id="PRO_5046552795" evidence="5">
    <location>
        <begin position="23"/>
        <end position="464"/>
    </location>
</feature>
<keyword evidence="2 4" id="KW-0378">Hydrolase</keyword>
<feature type="signal peptide" evidence="5">
    <location>
        <begin position="1"/>
        <end position="22"/>
    </location>
</feature>
<dbReference type="GO" id="GO:0016787">
    <property type="term" value="F:hydrolase activity"/>
    <property type="evidence" value="ECO:0007669"/>
    <property type="project" value="UniProtKB-KW"/>
</dbReference>
<dbReference type="InterPro" id="IPR017853">
    <property type="entry name" value="GH"/>
</dbReference>
<evidence type="ECO:0000313" key="8">
    <source>
        <dbReference type="Proteomes" id="UP001371218"/>
    </source>
</evidence>
<organism evidence="7 8">
    <name type="scientific">Ideonella lacteola</name>
    <dbReference type="NCBI Taxonomy" id="2984193"/>
    <lineage>
        <taxon>Bacteria</taxon>
        <taxon>Pseudomonadati</taxon>
        <taxon>Pseudomonadota</taxon>
        <taxon>Betaproteobacteria</taxon>
        <taxon>Burkholderiales</taxon>
        <taxon>Sphaerotilaceae</taxon>
        <taxon>Ideonella</taxon>
    </lineage>
</organism>
<comment type="similarity">
    <text evidence="4">Belongs to the glycosyl hydrolase 5 (cellulase A) family.</text>
</comment>
<dbReference type="RefSeq" id="WP_341428267.1">
    <property type="nucleotide sequence ID" value="NZ_JBBUTG010000022.1"/>
</dbReference>
<name>A0ABU9BVK2_9BURK</name>
<dbReference type="Gene3D" id="3.20.20.80">
    <property type="entry name" value="Glycosidases"/>
    <property type="match status" value="1"/>
</dbReference>
<sequence length="464" mass="50626">MKSWVSKLLITLALGASIGAHAQGCGTGGGVTVCLTATGSASNVQLSWTASGAITNVQVYRDTDSDPAGRGRLATLANSARSYTDTGATSGTPYWYWVKFSVGSTSYNSNTAATARAGMRSLTSLQISANMSPGWNLGNTLEAIGGETAWGNPKANQAIMNGIKSAGFKSVRIPVSWKQYADANDNISASWMARVTEVVNYARNAGLYAIINIHWDGGWMQPTYAQQATVNARITKFWTQIANNFKTYDDYLMFAGTNEVMKEGDWGTPTTEYVTVQNSFNQTFVNAVRATGGYNASRHLIVQGFNTNIDHTINFFTVPTDSATKKLMVEVHYYDPYNFTLNDSNDTIWQWGSIATSAGNTETWANESYVDAQMNKMKTRFIDGLGMGVLMGEYGAISRLSVDSSQRYRTYWDQTITRSAFTRRIVPVYWDNGYTGDHTMGLFNRTTGAQVHAGVVSAIVNAAK</sequence>
<dbReference type="InterPro" id="IPR050386">
    <property type="entry name" value="Glycosyl_hydrolase_5"/>
</dbReference>
<dbReference type="InterPro" id="IPR001547">
    <property type="entry name" value="Glyco_hydro_5"/>
</dbReference>
<comment type="caution">
    <text evidence="7">The sequence shown here is derived from an EMBL/GenBank/DDBJ whole genome shotgun (WGS) entry which is preliminary data.</text>
</comment>
<dbReference type="PANTHER" id="PTHR31297:SF17">
    <property type="entry name" value="ENDOGLUCANASE"/>
    <property type="match status" value="1"/>
</dbReference>
<evidence type="ECO:0000256" key="1">
    <source>
        <dbReference type="ARBA" id="ARBA00022729"/>
    </source>
</evidence>
<keyword evidence="1 5" id="KW-0732">Signal</keyword>
<evidence type="ECO:0000259" key="6">
    <source>
        <dbReference type="Pfam" id="PF00150"/>
    </source>
</evidence>
<evidence type="ECO:0000256" key="5">
    <source>
        <dbReference type="SAM" id="SignalP"/>
    </source>
</evidence>
<reference evidence="7 8" key="1">
    <citation type="submission" date="2024-04" db="EMBL/GenBank/DDBJ databases">
        <title>Novel species of the genus Ideonella isolated from streams.</title>
        <authorList>
            <person name="Lu H."/>
        </authorList>
    </citation>
    <scope>NUCLEOTIDE SEQUENCE [LARGE SCALE GENOMIC DNA]</scope>
    <source>
        <strain evidence="7 8">DXS29W</strain>
    </source>
</reference>
<evidence type="ECO:0000256" key="3">
    <source>
        <dbReference type="ARBA" id="ARBA00023295"/>
    </source>
</evidence>
<evidence type="ECO:0000313" key="7">
    <source>
        <dbReference type="EMBL" id="MEK8033841.1"/>
    </source>
</evidence>
<feature type="domain" description="Glycoside hydrolase family 5" evidence="6">
    <location>
        <begin position="141"/>
        <end position="434"/>
    </location>
</feature>
<gene>
    <name evidence="7" type="ORF">AACH06_23705</name>
</gene>